<dbReference type="GO" id="GO:0004792">
    <property type="term" value="F:thiosulfate-cyanide sulfurtransferase activity"/>
    <property type="evidence" value="ECO:0007669"/>
    <property type="project" value="InterPro"/>
</dbReference>
<protein>
    <submittedName>
        <fullName evidence="2">Rhodanese-related sulfurtransferase</fullName>
    </submittedName>
</protein>
<dbReference type="InterPro" id="IPR001307">
    <property type="entry name" value="Thiosulphate_STrfase_CS"/>
</dbReference>
<dbReference type="Gene3D" id="3.40.250.10">
    <property type="entry name" value="Rhodanese-like domain"/>
    <property type="match status" value="4"/>
</dbReference>
<proteinExistence type="predicted"/>
<organism evidence="2">
    <name type="scientific">hydrothermal vent metagenome</name>
    <dbReference type="NCBI Taxonomy" id="652676"/>
    <lineage>
        <taxon>unclassified sequences</taxon>
        <taxon>metagenomes</taxon>
        <taxon>ecological metagenomes</taxon>
    </lineage>
</organism>
<dbReference type="SMART" id="SM00450">
    <property type="entry name" value="RHOD"/>
    <property type="match status" value="4"/>
</dbReference>
<dbReference type="InterPro" id="IPR036873">
    <property type="entry name" value="Rhodanese-like_dom_sf"/>
</dbReference>
<dbReference type="Pfam" id="PF00581">
    <property type="entry name" value="Rhodanese"/>
    <property type="match status" value="4"/>
</dbReference>
<name>A0A170PRM4_9ZZZZ</name>
<dbReference type="PROSITE" id="PS50206">
    <property type="entry name" value="RHODANESE_3"/>
    <property type="match status" value="4"/>
</dbReference>
<reference evidence="2" key="1">
    <citation type="submission" date="2015-10" db="EMBL/GenBank/DDBJ databases">
        <authorList>
            <person name="Gilbert D.G."/>
        </authorList>
    </citation>
    <scope>NUCLEOTIDE SEQUENCE</scope>
</reference>
<feature type="domain" description="Rhodanese" evidence="1">
    <location>
        <begin position="15"/>
        <end position="105"/>
    </location>
</feature>
<evidence type="ECO:0000313" key="2">
    <source>
        <dbReference type="EMBL" id="CUS53237.1"/>
    </source>
</evidence>
<evidence type="ECO:0000259" key="1">
    <source>
        <dbReference type="PROSITE" id="PS50206"/>
    </source>
</evidence>
<dbReference type="EMBL" id="CZRL01000095">
    <property type="protein sequence ID" value="CUS53237.1"/>
    <property type="molecule type" value="Genomic_DNA"/>
</dbReference>
<feature type="domain" description="Rhodanese" evidence="1">
    <location>
        <begin position="275"/>
        <end position="365"/>
    </location>
</feature>
<dbReference type="SUPFAM" id="SSF52821">
    <property type="entry name" value="Rhodanese/Cell cycle control phosphatase"/>
    <property type="match status" value="4"/>
</dbReference>
<dbReference type="PANTHER" id="PTHR44086:SF10">
    <property type="entry name" value="THIOSULFATE SULFURTRANSFERASE_RHODANESE-LIKE DOMAIN-CONTAINING PROTEIN 3"/>
    <property type="match status" value="1"/>
</dbReference>
<dbReference type="InterPro" id="IPR001763">
    <property type="entry name" value="Rhodanese-like_dom"/>
</dbReference>
<dbReference type="CDD" id="cd01534">
    <property type="entry name" value="4RHOD_Repeat_3"/>
    <property type="match status" value="1"/>
</dbReference>
<accession>A0A170PRM4</accession>
<gene>
    <name evidence="2" type="ORF">MGWOODY_XGa1718</name>
</gene>
<keyword evidence="2" id="KW-0808">Transferase</keyword>
<feature type="domain" description="Rhodanese" evidence="1">
    <location>
        <begin position="388"/>
        <end position="477"/>
    </location>
</feature>
<feature type="domain" description="Rhodanese" evidence="1">
    <location>
        <begin position="138"/>
        <end position="229"/>
    </location>
</feature>
<dbReference type="PROSITE" id="PS00380">
    <property type="entry name" value="RHODANESE_1"/>
    <property type="match status" value="1"/>
</dbReference>
<dbReference type="PANTHER" id="PTHR44086">
    <property type="entry name" value="THIOSULFATE SULFURTRANSFERASE RDL2, MITOCHONDRIAL-RELATED"/>
    <property type="match status" value="1"/>
</dbReference>
<dbReference type="AlphaFoldDB" id="A0A170PRM4"/>
<sequence>MNKISASSLKGKLAELGELALIDVRAEGAFAESHLLFAVSIPLDRLELSFADLVPRQNTPVVLCDDGSGRAEMAAECLTRFGYTSIEILDDGIAGWDEAGYELFSGVNVPSKAFGEFVEHEYGTPHLPAEELKGKIEAGDDIVVLDSRPLQEFLRMSIPGAICCPGAELVYRVPEIVAHPETLVVVNCAGRTRSIIGSQSLINAGIPNRVVALKNGTMGWHLAGYALEHGKSRIAPEVSAQGVEQSKAFVERVKNRFSVPSIDMAQLQRFREQSLERSLFLLDVRSEDEFEAGHLPGSKSSPGGQLVQATDEYVGVRNARLVLIDDTEVRSTMTASWLIQMGWPEVYVLAGGIPKEGLETGSVSSPVLGLDALSVVEVTASSLQDMLADETVTVLDLADSLTFRDGHIPGALRISRLKLSEALQRVVPGTSVVMTSPDGMLAQFASDEFAILDDSLRIFALKDGTAGWCSAGYPMEEGADSWAGESPGDVWYRPYERTDAIEEAMQAYLDWEVDLVGQVERDGTARFQRFDPT</sequence>